<reference evidence="2 3" key="1">
    <citation type="submission" date="2020-09" db="EMBL/GenBank/DDBJ databases">
        <title>De no assembly of potato wild relative species, Solanum commersonii.</title>
        <authorList>
            <person name="Cho K."/>
        </authorList>
    </citation>
    <scope>NUCLEOTIDE SEQUENCE [LARGE SCALE GENOMIC DNA]</scope>
    <source>
        <strain evidence="2">LZ3.2</strain>
        <tissue evidence="2">Leaf</tissue>
    </source>
</reference>
<name>A0A9J5XCN5_SOLCO</name>
<gene>
    <name evidence="2" type="ORF">H5410_046579</name>
</gene>
<dbReference type="EMBL" id="JACXVP010000009">
    <property type="protein sequence ID" value="KAG5586145.1"/>
    <property type="molecule type" value="Genomic_DNA"/>
</dbReference>
<proteinExistence type="predicted"/>
<sequence>MTTALTPHSEQRFQQQLHASSRRITARALKLRPTTMYTKKQAKSSAMNLTFSLVKYPDLNFFIKTLVDINFCKPYKKFKGI</sequence>
<comment type="caution">
    <text evidence="2">The sequence shown here is derived from an EMBL/GenBank/DDBJ whole genome shotgun (WGS) entry which is preliminary data.</text>
</comment>
<feature type="region of interest" description="Disordered" evidence="1">
    <location>
        <begin position="1"/>
        <end position="21"/>
    </location>
</feature>
<evidence type="ECO:0000256" key="1">
    <source>
        <dbReference type="SAM" id="MobiDB-lite"/>
    </source>
</evidence>
<dbReference type="AlphaFoldDB" id="A0A9J5XCN5"/>
<evidence type="ECO:0000313" key="3">
    <source>
        <dbReference type="Proteomes" id="UP000824120"/>
    </source>
</evidence>
<feature type="compositionally biased region" description="Polar residues" evidence="1">
    <location>
        <begin position="1"/>
        <end position="19"/>
    </location>
</feature>
<keyword evidence="3" id="KW-1185">Reference proteome</keyword>
<protein>
    <submittedName>
        <fullName evidence="2">Uncharacterized protein</fullName>
    </submittedName>
</protein>
<accession>A0A9J5XCN5</accession>
<dbReference type="Proteomes" id="UP000824120">
    <property type="component" value="Chromosome 9"/>
</dbReference>
<organism evidence="2 3">
    <name type="scientific">Solanum commersonii</name>
    <name type="common">Commerson's wild potato</name>
    <name type="synonym">Commerson's nightshade</name>
    <dbReference type="NCBI Taxonomy" id="4109"/>
    <lineage>
        <taxon>Eukaryota</taxon>
        <taxon>Viridiplantae</taxon>
        <taxon>Streptophyta</taxon>
        <taxon>Embryophyta</taxon>
        <taxon>Tracheophyta</taxon>
        <taxon>Spermatophyta</taxon>
        <taxon>Magnoliopsida</taxon>
        <taxon>eudicotyledons</taxon>
        <taxon>Gunneridae</taxon>
        <taxon>Pentapetalae</taxon>
        <taxon>asterids</taxon>
        <taxon>lamiids</taxon>
        <taxon>Solanales</taxon>
        <taxon>Solanaceae</taxon>
        <taxon>Solanoideae</taxon>
        <taxon>Solaneae</taxon>
        <taxon>Solanum</taxon>
    </lineage>
</organism>
<evidence type="ECO:0000313" key="2">
    <source>
        <dbReference type="EMBL" id="KAG5586145.1"/>
    </source>
</evidence>